<gene>
    <name evidence="1" type="ORF">PFRI_37910</name>
</gene>
<comment type="caution">
    <text evidence="1">The sequence shown here is derived from an EMBL/GenBank/DDBJ whole genome shotgun (WGS) entry which is preliminary data.</text>
</comment>
<dbReference type="AlphaFoldDB" id="A0A1L9NRN3"/>
<evidence type="ECO:0000313" key="2">
    <source>
        <dbReference type="Proteomes" id="UP000184514"/>
    </source>
</evidence>
<reference evidence="1 2" key="1">
    <citation type="submission" date="2016-10" db="EMBL/GenBank/DDBJ databases">
        <title>Genome sequence of Planktotalea frisia SH6-1.</title>
        <authorList>
            <person name="Poehlein A."/>
            <person name="Bakenhus I."/>
            <person name="Voget S."/>
            <person name="Brinkhoff T."/>
            <person name="Simon M."/>
        </authorList>
    </citation>
    <scope>NUCLEOTIDE SEQUENCE [LARGE SCALE GENOMIC DNA]</scope>
    <source>
        <strain evidence="1 2">SH6-1</strain>
    </source>
</reference>
<evidence type="ECO:0000313" key="1">
    <source>
        <dbReference type="EMBL" id="OJI91970.1"/>
    </source>
</evidence>
<sequence>MRQFDDKPLEAKAISRMICALTGRTVGVEYLWDTGETSTLWIIETSNSFERCPIIPNAKTEA</sequence>
<proteinExistence type="predicted"/>
<keyword evidence="2" id="KW-1185">Reference proteome</keyword>
<organism evidence="1 2">
    <name type="scientific">Planktotalea frisia</name>
    <dbReference type="NCBI Taxonomy" id="696762"/>
    <lineage>
        <taxon>Bacteria</taxon>
        <taxon>Pseudomonadati</taxon>
        <taxon>Pseudomonadota</taxon>
        <taxon>Alphaproteobacteria</taxon>
        <taxon>Rhodobacterales</taxon>
        <taxon>Paracoccaceae</taxon>
        <taxon>Planktotalea</taxon>
    </lineage>
</organism>
<protein>
    <submittedName>
        <fullName evidence="1">Uncharacterized protein</fullName>
    </submittedName>
</protein>
<name>A0A1L9NRN3_9RHOB</name>
<accession>A0A1L9NRN3</accession>
<dbReference type="EMBL" id="MLCB01000206">
    <property type="protein sequence ID" value="OJI91970.1"/>
    <property type="molecule type" value="Genomic_DNA"/>
</dbReference>
<dbReference type="Proteomes" id="UP000184514">
    <property type="component" value="Unassembled WGS sequence"/>
</dbReference>